<evidence type="ECO:0000313" key="3">
    <source>
        <dbReference type="Proteomes" id="UP000595437"/>
    </source>
</evidence>
<evidence type="ECO:0000256" key="1">
    <source>
        <dbReference type="SAM" id="MobiDB-lite"/>
    </source>
</evidence>
<accession>A0A7T8KG05</accession>
<gene>
    <name evidence="2" type="ORF">FKW44_008367</name>
</gene>
<reference evidence="3" key="1">
    <citation type="submission" date="2021-01" db="EMBL/GenBank/DDBJ databases">
        <title>Caligus Genome Assembly.</title>
        <authorList>
            <person name="Gallardo-Escarate C."/>
        </authorList>
    </citation>
    <scope>NUCLEOTIDE SEQUENCE [LARGE SCALE GENOMIC DNA]</scope>
</reference>
<dbReference type="EMBL" id="CP045894">
    <property type="protein sequence ID" value="QQP55240.1"/>
    <property type="molecule type" value="Genomic_DNA"/>
</dbReference>
<feature type="region of interest" description="Disordered" evidence="1">
    <location>
        <begin position="43"/>
        <end position="65"/>
    </location>
</feature>
<dbReference type="AlphaFoldDB" id="A0A7T8KG05"/>
<protein>
    <submittedName>
        <fullName evidence="2">Uncharacterized protein</fullName>
    </submittedName>
</protein>
<dbReference type="Proteomes" id="UP000595437">
    <property type="component" value="Chromosome 5"/>
</dbReference>
<evidence type="ECO:0000313" key="2">
    <source>
        <dbReference type="EMBL" id="QQP55240.1"/>
    </source>
</evidence>
<keyword evidence="3" id="KW-1185">Reference proteome</keyword>
<sequence>MSCSGGPHIIQNCPKQKGRWYLWRKAEHYVRMCRNTRNGVESASTPTVAYHNNSNSGRGGDQWAF</sequence>
<name>A0A7T8KG05_CALRO</name>
<organism evidence="2 3">
    <name type="scientific">Caligus rogercresseyi</name>
    <name type="common">Sea louse</name>
    <dbReference type="NCBI Taxonomy" id="217165"/>
    <lineage>
        <taxon>Eukaryota</taxon>
        <taxon>Metazoa</taxon>
        <taxon>Ecdysozoa</taxon>
        <taxon>Arthropoda</taxon>
        <taxon>Crustacea</taxon>
        <taxon>Multicrustacea</taxon>
        <taxon>Hexanauplia</taxon>
        <taxon>Copepoda</taxon>
        <taxon>Siphonostomatoida</taxon>
        <taxon>Caligidae</taxon>
        <taxon>Caligus</taxon>
    </lineage>
</organism>
<feature type="compositionally biased region" description="Polar residues" evidence="1">
    <location>
        <begin position="43"/>
        <end position="56"/>
    </location>
</feature>
<proteinExistence type="predicted"/>